<evidence type="ECO:0000259" key="9">
    <source>
        <dbReference type="SMART" id="SM00849"/>
    </source>
</evidence>
<reference evidence="10" key="1">
    <citation type="submission" date="2020-02" db="EMBL/GenBank/DDBJ databases">
        <authorList>
            <person name="Meier V. D."/>
        </authorList>
    </citation>
    <scope>NUCLEOTIDE SEQUENCE</scope>
    <source>
        <strain evidence="10">AVDCRST_MAG11</strain>
    </source>
</reference>
<feature type="binding site" evidence="8">
    <location>
        <position position="211"/>
    </location>
    <ligand>
        <name>Zn(2+)</name>
        <dbReference type="ChEBI" id="CHEBI:29105"/>
        <label>2</label>
        <note>catalytic</note>
    </ligand>
</feature>
<evidence type="ECO:0000256" key="8">
    <source>
        <dbReference type="HAMAP-Rule" id="MF_01818"/>
    </source>
</evidence>
<proteinExistence type="inferred from homology"/>
<keyword evidence="2 8" id="KW-0819">tRNA processing</keyword>
<evidence type="ECO:0000256" key="2">
    <source>
        <dbReference type="ARBA" id="ARBA00022694"/>
    </source>
</evidence>
<evidence type="ECO:0000256" key="1">
    <source>
        <dbReference type="ARBA" id="ARBA00011738"/>
    </source>
</evidence>
<keyword evidence="6 8" id="KW-0378">Hydrolase</keyword>
<comment type="subunit">
    <text evidence="1 8">Homodimer.</text>
</comment>
<feature type="binding site" evidence="8">
    <location>
        <position position="61"/>
    </location>
    <ligand>
        <name>Zn(2+)</name>
        <dbReference type="ChEBI" id="CHEBI:29105"/>
        <label>1</label>
        <note>catalytic</note>
    </ligand>
</feature>
<dbReference type="EMBL" id="CADCTU010000134">
    <property type="protein sequence ID" value="CAA9297850.1"/>
    <property type="molecule type" value="Genomic_DNA"/>
</dbReference>
<comment type="cofactor">
    <cofactor evidence="8">
        <name>Zn(2+)</name>
        <dbReference type="ChEBI" id="CHEBI:29105"/>
    </cofactor>
    <text evidence="8">Binds 2 Zn(2+) ions.</text>
</comment>
<name>A0A6J4K7W8_9BACT</name>
<feature type="binding site" evidence="8">
    <location>
        <position position="140"/>
    </location>
    <ligand>
        <name>Zn(2+)</name>
        <dbReference type="ChEBI" id="CHEBI:29105"/>
        <label>1</label>
        <note>catalytic</note>
    </ligand>
</feature>
<dbReference type="NCBIfam" id="NF000801">
    <property type="entry name" value="PRK00055.1-3"/>
    <property type="match status" value="1"/>
</dbReference>
<organism evidence="10">
    <name type="scientific">uncultured Gemmatimonadaceae bacterium</name>
    <dbReference type="NCBI Taxonomy" id="246130"/>
    <lineage>
        <taxon>Bacteria</taxon>
        <taxon>Pseudomonadati</taxon>
        <taxon>Gemmatimonadota</taxon>
        <taxon>Gemmatimonadia</taxon>
        <taxon>Gemmatimonadales</taxon>
        <taxon>Gemmatimonadaceae</taxon>
        <taxon>environmental samples</taxon>
    </lineage>
</organism>
<keyword evidence="3 8" id="KW-0540">Nuclease</keyword>
<feature type="binding site" evidence="8">
    <location>
        <position position="66"/>
    </location>
    <ligand>
        <name>Zn(2+)</name>
        <dbReference type="ChEBI" id="CHEBI:29105"/>
        <label>2</label>
        <note>catalytic</note>
    </ligand>
</feature>
<dbReference type="GO" id="GO:0042781">
    <property type="term" value="F:3'-tRNA processing endoribonuclease activity"/>
    <property type="evidence" value="ECO:0007669"/>
    <property type="project" value="UniProtKB-UniRule"/>
</dbReference>
<dbReference type="CDD" id="cd07717">
    <property type="entry name" value="RNaseZ_ZiPD-like_MBL-fold"/>
    <property type="match status" value="1"/>
</dbReference>
<feature type="binding site" evidence="8">
    <location>
        <position position="269"/>
    </location>
    <ligand>
        <name>Zn(2+)</name>
        <dbReference type="ChEBI" id="CHEBI:29105"/>
        <label>2</label>
        <note>catalytic</note>
    </ligand>
</feature>
<dbReference type="SMART" id="SM00849">
    <property type="entry name" value="Lactamase_B"/>
    <property type="match status" value="1"/>
</dbReference>
<comment type="similarity">
    <text evidence="8">Belongs to the RNase Z family.</text>
</comment>
<keyword evidence="4 8" id="KW-0479">Metal-binding</keyword>
<feature type="domain" description="Metallo-beta-lactamase" evidence="9">
    <location>
        <begin position="20"/>
        <end position="195"/>
    </location>
</feature>
<dbReference type="Pfam" id="PF23023">
    <property type="entry name" value="Anti-Pycsar_Apyc1"/>
    <property type="match status" value="1"/>
</dbReference>
<comment type="function">
    <text evidence="8">Zinc phosphodiesterase, which displays some tRNA 3'-processing endonuclease activity. Probably involved in tRNA maturation, by removing a 3'-trailer from precursor tRNA.</text>
</comment>
<evidence type="ECO:0000256" key="7">
    <source>
        <dbReference type="ARBA" id="ARBA00022833"/>
    </source>
</evidence>
<dbReference type="SUPFAM" id="SSF56281">
    <property type="entry name" value="Metallo-hydrolase/oxidoreductase"/>
    <property type="match status" value="1"/>
</dbReference>
<protein>
    <recommendedName>
        <fullName evidence="8">Ribonuclease Z</fullName>
        <shortName evidence="8">RNase Z</shortName>
        <ecNumber evidence="8">3.1.26.11</ecNumber>
    </recommendedName>
    <alternativeName>
        <fullName evidence="8">tRNA 3 endonuclease</fullName>
    </alternativeName>
    <alternativeName>
        <fullName evidence="8">tRNase Z</fullName>
    </alternativeName>
</protein>
<dbReference type="PANTHER" id="PTHR46018:SF2">
    <property type="entry name" value="ZINC PHOSPHODIESTERASE ELAC PROTEIN 1"/>
    <property type="match status" value="1"/>
</dbReference>
<keyword evidence="7 8" id="KW-0862">Zinc</keyword>
<feature type="binding site" evidence="8">
    <location>
        <position position="211"/>
    </location>
    <ligand>
        <name>Zn(2+)</name>
        <dbReference type="ChEBI" id="CHEBI:29105"/>
        <label>1</label>
        <note>catalytic</note>
    </ligand>
</feature>
<dbReference type="PANTHER" id="PTHR46018">
    <property type="entry name" value="ZINC PHOSPHODIESTERASE ELAC PROTEIN 1"/>
    <property type="match status" value="1"/>
</dbReference>
<feature type="binding site" evidence="8">
    <location>
        <position position="63"/>
    </location>
    <ligand>
        <name>Zn(2+)</name>
        <dbReference type="ChEBI" id="CHEBI:29105"/>
        <label>1</label>
        <note>catalytic</note>
    </ligand>
</feature>
<accession>A0A6J4K7W8</accession>
<dbReference type="Gene3D" id="3.60.15.10">
    <property type="entry name" value="Ribonuclease Z/Hydroxyacylglutathione hydrolase-like"/>
    <property type="match status" value="1"/>
</dbReference>
<dbReference type="EC" id="3.1.26.11" evidence="8"/>
<dbReference type="InterPro" id="IPR036866">
    <property type="entry name" value="RibonucZ/Hydroxyglut_hydro"/>
</dbReference>
<feature type="active site" description="Proton acceptor" evidence="8">
    <location>
        <position position="65"/>
    </location>
</feature>
<evidence type="ECO:0000256" key="6">
    <source>
        <dbReference type="ARBA" id="ARBA00022801"/>
    </source>
</evidence>
<dbReference type="GO" id="GO:0008270">
    <property type="term" value="F:zinc ion binding"/>
    <property type="evidence" value="ECO:0007669"/>
    <property type="project" value="UniProtKB-UniRule"/>
</dbReference>
<dbReference type="InterPro" id="IPR001279">
    <property type="entry name" value="Metallo-B-lactamas"/>
</dbReference>
<dbReference type="Pfam" id="PF12706">
    <property type="entry name" value="Lactamase_B_2"/>
    <property type="match status" value="1"/>
</dbReference>
<sequence length="311" mass="33573">MSLSVRMLGTAASRPTVERNVSSVAVVREGETMLFDCGEGTQRQMMRYGVSFSLADIYFTHMHADHVLGVIGLLRTLQLQGRTEPMRLWGPRGAARLLRQGGAGFGVERVGFPVEIAELEPGVAVRREGYEVRPFPVEHHGTAALGYALVEDTRLGRFNPHQARALGVPEGPLWGQLHRGRAVTLDDGRVVEPADLVGPTRTGRRVAITGDTRPCDATVEAAAGADLLIHEATFADEEAARAIETGHSTAREAAGVAARAGVKRLVLTHISARYSRDARELEREAGELFPGAAVARDGLELDVPYDDARAE</sequence>
<evidence type="ECO:0000256" key="3">
    <source>
        <dbReference type="ARBA" id="ARBA00022722"/>
    </source>
</evidence>
<dbReference type="InterPro" id="IPR013471">
    <property type="entry name" value="RNase_Z/BN"/>
</dbReference>
<dbReference type="HAMAP" id="MF_01818">
    <property type="entry name" value="RNase_Z_BN"/>
    <property type="match status" value="1"/>
</dbReference>
<evidence type="ECO:0000313" key="10">
    <source>
        <dbReference type="EMBL" id="CAA9297850.1"/>
    </source>
</evidence>
<feature type="binding site" evidence="8">
    <location>
        <position position="65"/>
    </location>
    <ligand>
        <name>Zn(2+)</name>
        <dbReference type="ChEBI" id="CHEBI:29105"/>
        <label>2</label>
        <note>catalytic</note>
    </ligand>
</feature>
<keyword evidence="5 8" id="KW-0255">Endonuclease</keyword>
<evidence type="ECO:0000256" key="5">
    <source>
        <dbReference type="ARBA" id="ARBA00022759"/>
    </source>
</evidence>
<comment type="catalytic activity">
    <reaction evidence="8">
        <text>Endonucleolytic cleavage of RNA, removing extra 3' nucleotides from tRNA precursor, generating 3' termini of tRNAs. A 3'-hydroxy group is left at the tRNA terminus and a 5'-phosphoryl group is left at the trailer molecule.</text>
        <dbReference type="EC" id="3.1.26.11"/>
    </reaction>
</comment>
<evidence type="ECO:0000256" key="4">
    <source>
        <dbReference type="ARBA" id="ARBA00022723"/>
    </source>
</evidence>
<dbReference type="AlphaFoldDB" id="A0A6J4K7W8"/>
<dbReference type="NCBIfam" id="TIGR02651">
    <property type="entry name" value="RNase_Z"/>
    <property type="match status" value="1"/>
</dbReference>
<gene>
    <name evidence="8" type="primary">rnz</name>
    <name evidence="10" type="ORF">AVDCRST_MAG11-615</name>
</gene>